<dbReference type="GO" id="GO:0015483">
    <property type="term" value="F:long-chain fatty acid transporting porin activity"/>
    <property type="evidence" value="ECO:0007669"/>
    <property type="project" value="TreeGrafter"/>
</dbReference>
<accession>A0A0G3BDH3</accession>
<dbReference type="AlphaFoldDB" id="A0A0G3BDH3"/>
<gene>
    <name evidence="9" type="primary">fadL</name>
    <name evidence="9" type="ORF">AAW51_0651</name>
</gene>
<keyword evidence="10" id="KW-1185">Reference proteome</keyword>
<feature type="signal peptide" evidence="8">
    <location>
        <begin position="1"/>
        <end position="26"/>
    </location>
</feature>
<dbReference type="PATRIC" id="fig|413882.6.peg.688"/>
<evidence type="ECO:0000256" key="4">
    <source>
        <dbReference type="ARBA" id="ARBA00022692"/>
    </source>
</evidence>
<proteinExistence type="inferred from homology"/>
<reference evidence="9 10" key="1">
    <citation type="submission" date="2015-05" db="EMBL/GenBank/DDBJ databases">
        <authorList>
            <person name="Tang B."/>
            <person name="Yu Y."/>
        </authorList>
    </citation>
    <scope>NUCLEOTIDE SEQUENCE [LARGE SCALE GENOMIC DNA]</scope>
    <source>
        <strain evidence="9 10">DSM 7029</strain>
    </source>
</reference>
<dbReference type="SUPFAM" id="SSF56935">
    <property type="entry name" value="Porins"/>
    <property type="match status" value="1"/>
</dbReference>
<keyword evidence="4" id="KW-0812">Transmembrane</keyword>
<name>A0A0G3BDH3_9BURK</name>
<feature type="chain" id="PRO_5002551835" evidence="8">
    <location>
        <begin position="27"/>
        <end position="435"/>
    </location>
</feature>
<dbReference type="STRING" id="413882.AAW51_0651"/>
<dbReference type="KEGG" id="pbh:AAW51_0651"/>
<evidence type="ECO:0000256" key="2">
    <source>
        <dbReference type="ARBA" id="ARBA00008163"/>
    </source>
</evidence>
<dbReference type="PANTHER" id="PTHR35093">
    <property type="entry name" value="OUTER MEMBRANE PROTEIN NMB0088-RELATED"/>
    <property type="match status" value="1"/>
</dbReference>
<dbReference type="OrthoDB" id="19849at2"/>
<dbReference type="Gene3D" id="2.40.160.60">
    <property type="entry name" value="Outer membrane protein transport protein (OMPP1/FadL/TodX)"/>
    <property type="match status" value="1"/>
</dbReference>
<evidence type="ECO:0000256" key="5">
    <source>
        <dbReference type="ARBA" id="ARBA00022729"/>
    </source>
</evidence>
<dbReference type="Pfam" id="PF03349">
    <property type="entry name" value="Toluene_X"/>
    <property type="match status" value="1"/>
</dbReference>
<keyword evidence="5 8" id="KW-0732">Signal</keyword>
<evidence type="ECO:0000256" key="1">
    <source>
        <dbReference type="ARBA" id="ARBA00004571"/>
    </source>
</evidence>
<dbReference type="Proteomes" id="UP000035352">
    <property type="component" value="Chromosome"/>
</dbReference>
<evidence type="ECO:0000256" key="6">
    <source>
        <dbReference type="ARBA" id="ARBA00023136"/>
    </source>
</evidence>
<dbReference type="PANTHER" id="PTHR35093:SF8">
    <property type="entry name" value="OUTER MEMBRANE PROTEIN NMB0088-RELATED"/>
    <property type="match status" value="1"/>
</dbReference>
<evidence type="ECO:0000313" key="9">
    <source>
        <dbReference type="EMBL" id="AKJ27342.1"/>
    </source>
</evidence>
<evidence type="ECO:0000256" key="7">
    <source>
        <dbReference type="ARBA" id="ARBA00023237"/>
    </source>
</evidence>
<keyword evidence="3" id="KW-1134">Transmembrane beta strand</keyword>
<protein>
    <submittedName>
        <fullName evidence="9">Long-chain fatty acid transport protein</fullName>
    </submittedName>
</protein>
<dbReference type="GO" id="GO:0009279">
    <property type="term" value="C:cell outer membrane"/>
    <property type="evidence" value="ECO:0007669"/>
    <property type="project" value="UniProtKB-SubCell"/>
</dbReference>
<comment type="subcellular location">
    <subcellularLocation>
        <location evidence="1">Cell outer membrane</location>
        <topology evidence="1">Multi-pass membrane protein</topology>
    </subcellularLocation>
</comment>
<dbReference type="EMBL" id="CP011371">
    <property type="protein sequence ID" value="AKJ27342.1"/>
    <property type="molecule type" value="Genomic_DNA"/>
</dbReference>
<evidence type="ECO:0000256" key="8">
    <source>
        <dbReference type="SAM" id="SignalP"/>
    </source>
</evidence>
<sequence>MTKTSSPWVRTAVALALASAVGGAGASGLVFGTQSASNMGVANAGAAAVFDASTIFTNPAGLTRLKGTQVSGALNLVFPDGSFTDSGSTTGTGRPIQGETKAEFSSSVIVPHAYASHELQPGLVAGIGLFVPYGSATEYDDNWTGRYHSTESELKSVNLNPSIAWKANEQWSVGGGISLQYVKGRISKAIDFGSQIGGPAAANPAFDGNVTVTGDDWGFGFNLGVMFEPTPDTRIGAAYRSKIKHKVTGDADFTLPQALASNPAVAARFADTDARLDLTMPESLTVHAFHQIDARWAIMGDITHTRHSRLQELRIKLRGNNDSVVPTDWKDATRYSIGATYKYNEALTLRAGLAYDESPEDDQNRIANIPDNDRTWIAGGASYAFDANRTLDVALAYVKLKDSSIAQQDVASKAVVRGNYDVHSYVLGLQYNQRF</sequence>
<comment type="similarity">
    <text evidence="2">Belongs to the OmpP1/FadL family.</text>
</comment>
<keyword evidence="6" id="KW-0472">Membrane</keyword>
<evidence type="ECO:0000256" key="3">
    <source>
        <dbReference type="ARBA" id="ARBA00022452"/>
    </source>
</evidence>
<keyword evidence="7" id="KW-0998">Cell outer membrane</keyword>
<dbReference type="RefSeq" id="WP_047193464.1">
    <property type="nucleotide sequence ID" value="NZ_CP011371.1"/>
</dbReference>
<evidence type="ECO:0000313" key="10">
    <source>
        <dbReference type="Proteomes" id="UP000035352"/>
    </source>
</evidence>
<dbReference type="InterPro" id="IPR005017">
    <property type="entry name" value="OMPP1/FadL/TodX"/>
</dbReference>
<organism evidence="9 10">
    <name type="scientific">Caldimonas brevitalea</name>
    <dbReference type="NCBI Taxonomy" id="413882"/>
    <lineage>
        <taxon>Bacteria</taxon>
        <taxon>Pseudomonadati</taxon>
        <taxon>Pseudomonadota</taxon>
        <taxon>Betaproteobacteria</taxon>
        <taxon>Burkholderiales</taxon>
        <taxon>Sphaerotilaceae</taxon>
        <taxon>Caldimonas</taxon>
    </lineage>
</organism>